<name>A0A168J342_MUCCL</name>
<feature type="region of interest" description="Disordered" evidence="2">
    <location>
        <begin position="79"/>
        <end position="99"/>
    </location>
</feature>
<feature type="region of interest" description="Disordered" evidence="2">
    <location>
        <begin position="118"/>
        <end position="222"/>
    </location>
</feature>
<keyword evidence="3" id="KW-0732">Signal</keyword>
<feature type="signal peptide" evidence="3">
    <location>
        <begin position="1"/>
        <end position="17"/>
    </location>
</feature>
<dbReference type="OrthoDB" id="5599506at2759"/>
<dbReference type="AlphaFoldDB" id="A0A168J342"/>
<dbReference type="SMART" id="SM01218">
    <property type="entry name" value="FoP_duplication"/>
    <property type="match status" value="1"/>
</dbReference>
<dbReference type="Proteomes" id="UP000077051">
    <property type="component" value="Unassembled WGS sequence"/>
</dbReference>
<feature type="compositionally biased region" description="Polar residues" evidence="2">
    <location>
        <begin position="150"/>
        <end position="159"/>
    </location>
</feature>
<dbReference type="EMBL" id="AMYB01000006">
    <property type="protein sequence ID" value="OAD00682.1"/>
    <property type="molecule type" value="Genomic_DNA"/>
</dbReference>
<evidence type="ECO:0000256" key="3">
    <source>
        <dbReference type="SAM" id="SignalP"/>
    </source>
</evidence>
<evidence type="ECO:0000313" key="6">
    <source>
        <dbReference type="Proteomes" id="UP000077051"/>
    </source>
</evidence>
<protein>
    <recommendedName>
        <fullName evidence="4">Chromatin target of PRMT1 protein C-terminal domain-containing protein</fullName>
    </recommendedName>
</protein>
<sequence length="264" mass="28443">MLRSITFLSAMIAMVAALSVEVNIKGPERGACKGVITFVALDSDCGDCLYGVKDFRYATVKCRSQAAAEQCCKTQKRMSYNNRRNQSSSTSTRTVSYNSGGLNERFSKIVKSAVAQRMPTAAVSNTTSTGGGSVFSRLRGPKTTPRGKPGSTNIQNRLGKTNGGGIKKKRVGGPSPMEGIERQKGRVTKRVVGKKQPTKQGSSGKQSPQQKQKKVAKKPATAEDLDKALDAYMMKDPKTAQAKLDAELTSYMDEAGDILMDENL</sequence>
<dbReference type="Pfam" id="PF13865">
    <property type="entry name" value="FoP_duplication"/>
    <property type="match status" value="1"/>
</dbReference>
<dbReference type="VEuPathDB" id="FungiDB:MUCCIDRAFT_112092"/>
<keyword evidence="1" id="KW-0694">RNA-binding</keyword>
<feature type="domain" description="Chromatin target of PRMT1 protein C-terminal" evidence="4">
    <location>
        <begin position="155"/>
        <end position="258"/>
    </location>
</feature>
<dbReference type="InterPro" id="IPR025715">
    <property type="entry name" value="FoP_C"/>
</dbReference>
<feature type="chain" id="PRO_5007897997" description="Chromatin target of PRMT1 protein C-terminal domain-containing protein" evidence="3">
    <location>
        <begin position="18"/>
        <end position="264"/>
    </location>
</feature>
<evidence type="ECO:0000313" key="5">
    <source>
        <dbReference type="EMBL" id="OAD00682.1"/>
    </source>
</evidence>
<dbReference type="GO" id="GO:0003723">
    <property type="term" value="F:RNA binding"/>
    <property type="evidence" value="ECO:0007669"/>
    <property type="project" value="UniProtKB-KW"/>
</dbReference>
<feature type="compositionally biased region" description="Low complexity" evidence="2">
    <location>
        <begin position="199"/>
        <end position="210"/>
    </location>
</feature>
<feature type="compositionally biased region" description="Basic residues" evidence="2">
    <location>
        <begin position="185"/>
        <end position="197"/>
    </location>
</feature>
<reference evidence="5 6" key="1">
    <citation type="submission" date="2015-06" db="EMBL/GenBank/DDBJ databases">
        <title>Expansion of signal transduction pathways in fungi by whole-genome duplication.</title>
        <authorList>
            <consortium name="DOE Joint Genome Institute"/>
            <person name="Corrochano L.M."/>
            <person name="Kuo A."/>
            <person name="Marcet-Houben M."/>
            <person name="Polaino S."/>
            <person name="Salamov A."/>
            <person name="Villalobos J.M."/>
            <person name="Alvarez M.I."/>
            <person name="Avalos J."/>
            <person name="Benito E.P."/>
            <person name="Benoit I."/>
            <person name="Burger G."/>
            <person name="Camino L.P."/>
            <person name="Canovas D."/>
            <person name="Cerda-Olmedo E."/>
            <person name="Cheng J.-F."/>
            <person name="Dominguez A."/>
            <person name="Elias M."/>
            <person name="Eslava A.P."/>
            <person name="Glaser F."/>
            <person name="Grimwood J."/>
            <person name="Gutierrez G."/>
            <person name="Heitman J."/>
            <person name="Henrissat B."/>
            <person name="Iturriaga E.A."/>
            <person name="Lang B.F."/>
            <person name="Lavin J.L."/>
            <person name="Lee S."/>
            <person name="Li W."/>
            <person name="Lindquist E."/>
            <person name="Lopez-Garcia S."/>
            <person name="Luque E.M."/>
            <person name="Marcos A.T."/>
            <person name="Martin J."/>
            <person name="Mccluskey K."/>
            <person name="Medina H.R."/>
            <person name="Miralles-Duran A."/>
            <person name="Miyazaki A."/>
            <person name="Munoz-Torres E."/>
            <person name="Oguiza J.A."/>
            <person name="Ohm R."/>
            <person name="Olmedo M."/>
            <person name="Orejas M."/>
            <person name="Ortiz-Castellanos L."/>
            <person name="Pisabarro A.G."/>
            <person name="Rodriguez-Romero J."/>
            <person name="Ruiz-Herrera J."/>
            <person name="Ruiz-Vazquez R."/>
            <person name="Sanz C."/>
            <person name="Schackwitz W."/>
            <person name="Schmutz J."/>
            <person name="Shahriari M."/>
            <person name="Shelest E."/>
            <person name="Silva-Franco F."/>
            <person name="Soanes D."/>
            <person name="Syed K."/>
            <person name="Tagua V.G."/>
            <person name="Talbot N.J."/>
            <person name="Thon M."/>
            <person name="De Vries R.P."/>
            <person name="Wiebenga A."/>
            <person name="Yadav J.S."/>
            <person name="Braun E.L."/>
            <person name="Baker S."/>
            <person name="Garre V."/>
            <person name="Horwitz B."/>
            <person name="Torres-Martinez S."/>
            <person name="Idnurm A."/>
            <person name="Herrera-Estrella A."/>
            <person name="Gabaldon T."/>
            <person name="Grigoriev I.V."/>
        </authorList>
    </citation>
    <scope>NUCLEOTIDE SEQUENCE [LARGE SCALE GENOMIC DNA]</scope>
    <source>
        <strain evidence="5 6">CBS 277.49</strain>
    </source>
</reference>
<dbReference type="STRING" id="747725.A0A168J342"/>
<evidence type="ECO:0000259" key="4">
    <source>
        <dbReference type="SMART" id="SM01218"/>
    </source>
</evidence>
<gene>
    <name evidence="5" type="ORF">MUCCIDRAFT_112092</name>
</gene>
<proteinExistence type="predicted"/>
<evidence type="ECO:0000256" key="2">
    <source>
        <dbReference type="SAM" id="MobiDB-lite"/>
    </source>
</evidence>
<evidence type="ECO:0000256" key="1">
    <source>
        <dbReference type="ARBA" id="ARBA00022884"/>
    </source>
</evidence>
<comment type="caution">
    <text evidence="5">The sequence shown here is derived from an EMBL/GenBank/DDBJ whole genome shotgun (WGS) entry which is preliminary data.</text>
</comment>
<organism evidence="5 6">
    <name type="scientific">Mucor lusitanicus CBS 277.49</name>
    <dbReference type="NCBI Taxonomy" id="747725"/>
    <lineage>
        <taxon>Eukaryota</taxon>
        <taxon>Fungi</taxon>
        <taxon>Fungi incertae sedis</taxon>
        <taxon>Mucoromycota</taxon>
        <taxon>Mucoromycotina</taxon>
        <taxon>Mucoromycetes</taxon>
        <taxon>Mucorales</taxon>
        <taxon>Mucorineae</taxon>
        <taxon>Mucoraceae</taxon>
        <taxon>Mucor</taxon>
    </lineage>
</organism>
<accession>A0A168J342</accession>
<keyword evidence="6" id="KW-1185">Reference proteome</keyword>